<dbReference type="AlphaFoldDB" id="A0A385YSU1"/>
<keyword evidence="2" id="KW-1185">Reference proteome</keyword>
<dbReference type="RefSeq" id="WP_119883333.1">
    <property type="nucleotide sequence ID" value="NZ_CP032418.1"/>
</dbReference>
<proteinExistence type="predicted"/>
<sequence>MSTNLLLEIYQTNSTQKLEELRKKLPIDVSVDEIKQIKLLCKQANPLWIFTGVPTHFQQELLHIIGPKRSATLLDMIFSGK</sequence>
<dbReference type="Proteomes" id="UP000265725">
    <property type="component" value="Chromosome"/>
</dbReference>
<reference evidence="2" key="1">
    <citation type="submission" date="2018-09" db="EMBL/GenBank/DDBJ databases">
        <authorList>
            <person name="Zhu H."/>
        </authorList>
    </citation>
    <scope>NUCLEOTIDE SEQUENCE [LARGE SCALE GENOMIC DNA]</scope>
    <source>
        <strain evidence="2">K2R23-3</strain>
    </source>
</reference>
<evidence type="ECO:0000313" key="2">
    <source>
        <dbReference type="Proteomes" id="UP000265725"/>
    </source>
</evidence>
<gene>
    <name evidence="1" type="ORF">D3873_06735</name>
</gene>
<dbReference type="OrthoDB" id="2454833at2"/>
<organism evidence="1 2">
    <name type="scientific">Paenisporosarcina cavernae</name>
    <dbReference type="NCBI Taxonomy" id="2320858"/>
    <lineage>
        <taxon>Bacteria</taxon>
        <taxon>Bacillati</taxon>
        <taxon>Bacillota</taxon>
        <taxon>Bacilli</taxon>
        <taxon>Bacillales</taxon>
        <taxon>Caryophanaceae</taxon>
        <taxon>Paenisporosarcina</taxon>
    </lineage>
</organism>
<name>A0A385YSU1_9BACL</name>
<dbReference type="KEGG" id="paek:D3873_06735"/>
<protein>
    <submittedName>
        <fullName evidence="1">Uncharacterized protein</fullName>
    </submittedName>
</protein>
<evidence type="ECO:0000313" key="1">
    <source>
        <dbReference type="EMBL" id="AYC29594.1"/>
    </source>
</evidence>
<accession>A0A385YSU1</accession>
<dbReference type="EMBL" id="CP032418">
    <property type="protein sequence ID" value="AYC29594.1"/>
    <property type="molecule type" value="Genomic_DNA"/>
</dbReference>